<name>A0A9W5X4L3_9BACI</name>
<gene>
    <name evidence="1" type="ORF">GCM10011409_10640</name>
</gene>
<protein>
    <submittedName>
        <fullName evidence="1">Uncharacterized protein</fullName>
    </submittedName>
</protein>
<comment type="caution">
    <text evidence="1">The sequence shown here is derived from an EMBL/GenBank/DDBJ whole genome shotgun (WGS) entry which is preliminary data.</text>
</comment>
<evidence type="ECO:0000313" key="1">
    <source>
        <dbReference type="EMBL" id="GGB35038.1"/>
    </source>
</evidence>
<dbReference type="RefSeq" id="WP_188724764.1">
    <property type="nucleotide sequence ID" value="NZ_BMJD01000005.1"/>
</dbReference>
<reference evidence="1" key="1">
    <citation type="journal article" date="2014" name="Int. J. Syst. Evol. Microbiol.">
        <title>Complete genome sequence of Corynebacterium casei LMG S-19264T (=DSM 44701T), isolated from a smear-ripened cheese.</title>
        <authorList>
            <consortium name="US DOE Joint Genome Institute (JGI-PGF)"/>
            <person name="Walter F."/>
            <person name="Albersmeier A."/>
            <person name="Kalinowski J."/>
            <person name="Ruckert C."/>
        </authorList>
    </citation>
    <scope>NUCLEOTIDE SEQUENCE</scope>
    <source>
        <strain evidence="1">CGMCC 1.15454</strain>
    </source>
</reference>
<organism evidence="1 2">
    <name type="scientific">Lentibacillus populi</name>
    <dbReference type="NCBI Taxonomy" id="1827502"/>
    <lineage>
        <taxon>Bacteria</taxon>
        <taxon>Bacillati</taxon>
        <taxon>Bacillota</taxon>
        <taxon>Bacilli</taxon>
        <taxon>Bacillales</taxon>
        <taxon>Bacillaceae</taxon>
        <taxon>Lentibacillus</taxon>
    </lineage>
</organism>
<dbReference type="Proteomes" id="UP000621492">
    <property type="component" value="Unassembled WGS sequence"/>
</dbReference>
<proteinExistence type="predicted"/>
<keyword evidence="2" id="KW-1185">Reference proteome</keyword>
<reference evidence="1" key="2">
    <citation type="submission" date="2020-09" db="EMBL/GenBank/DDBJ databases">
        <authorList>
            <person name="Sun Q."/>
            <person name="Zhou Y."/>
        </authorList>
    </citation>
    <scope>NUCLEOTIDE SEQUENCE</scope>
    <source>
        <strain evidence="1">CGMCC 1.15454</strain>
    </source>
</reference>
<dbReference type="EMBL" id="BMJD01000005">
    <property type="protein sequence ID" value="GGB35038.1"/>
    <property type="molecule type" value="Genomic_DNA"/>
</dbReference>
<evidence type="ECO:0000313" key="2">
    <source>
        <dbReference type="Proteomes" id="UP000621492"/>
    </source>
</evidence>
<sequence length="47" mass="5862">MESFLHVLKDTEKKLGRQLQEREIEFLQWVYDRYTEEEQQKENICLS</sequence>
<dbReference type="AlphaFoldDB" id="A0A9W5X4L3"/>
<accession>A0A9W5X4L3</accession>